<feature type="transmembrane region" description="Helical" evidence="2">
    <location>
        <begin position="16"/>
        <end position="37"/>
    </location>
</feature>
<comment type="caution">
    <text evidence="3">The sequence shown here is derived from an EMBL/GenBank/DDBJ whole genome shotgun (WGS) entry which is preliminary data.</text>
</comment>
<feature type="transmembrane region" description="Helical" evidence="2">
    <location>
        <begin position="282"/>
        <end position="301"/>
    </location>
</feature>
<evidence type="ECO:0000256" key="1">
    <source>
        <dbReference type="SAM" id="MobiDB-lite"/>
    </source>
</evidence>
<keyword evidence="4" id="KW-1185">Reference proteome</keyword>
<reference evidence="3" key="1">
    <citation type="submission" date="2021-01" db="EMBL/GenBank/DDBJ databases">
        <title>Whole genome shotgun sequence of Sinosporangium siamense NBRC 109515.</title>
        <authorList>
            <person name="Komaki H."/>
            <person name="Tamura T."/>
        </authorList>
    </citation>
    <scope>NUCLEOTIDE SEQUENCE</scope>
    <source>
        <strain evidence="3">NBRC 109515</strain>
    </source>
</reference>
<dbReference type="Proteomes" id="UP000606172">
    <property type="component" value="Unassembled WGS sequence"/>
</dbReference>
<keyword evidence="2" id="KW-1133">Transmembrane helix</keyword>
<evidence type="ECO:0000256" key="2">
    <source>
        <dbReference type="SAM" id="Phobius"/>
    </source>
</evidence>
<feature type="transmembrane region" description="Helical" evidence="2">
    <location>
        <begin position="80"/>
        <end position="101"/>
    </location>
</feature>
<evidence type="ECO:0008006" key="5">
    <source>
        <dbReference type="Google" id="ProtNLM"/>
    </source>
</evidence>
<feature type="transmembrane region" description="Helical" evidence="2">
    <location>
        <begin position="307"/>
        <end position="328"/>
    </location>
</feature>
<feature type="region of interest" description="Disordered" evidence="1">
    <location>
        <begin position="537"/>
        <end position="560"/>
    </location>
</feature>
<proteinExistence type="predicted"/>
<name>A0A919V2N1_9ACTN</name>
<organism evidence="3 4">
    <name type="scientific">Sinosporangium siamense</name>
    <dbReference type="NCBI Taxonomy" id="1367973"/>
    <lineage>
        <taxon>Bacteria</taxon>
        <taxon>Bacillati</taxon>
        <taxon>Actinomycetota</taxon>
        <taxon>Actinomycetes</taxon>
        <taxon>Streptosporangiales</taxon>
        <taxon>Streptosporangiaceae</taxon>
        <taxon>Sinosporangium</taxon>
    </lineage>
</organism>
<feature type="transmembrane region" description="Helical" evidence="2">
    <location>
        <begin position="49"/>
        <end position="68"/>
    </location>
</feature>
<keyword evidence="2" id="KW-0812">Transmembrane</keyword>
<dbReference type="EMBL" id="BOOW01000004">
    <property type="protein sequence ID" value="GII90105.1"/>
    <property type="molecule type" value="Genomic_DNA"/>
</dbReference>
<feature type="transmembrane region" description="Helical" evidence="2">
    <location>
        <begin position="252"/>
        <end position="270"/>
    </location>
</feature>
<dbReference type="RefSeq" id="WP_204020264.1">
    <property type="nucleotide sequence ID" value="NZ_BOOW01000004.1"/>
</dbReference>
<feature type="transmembrane region" description="Helical" evidence="2">
    <location>
        <begin position="195"/>
        <end position="217"/>
    </location>
</feature>
<dbReference type="AlphaFoldDB" id="A0A919V2N1"/>
<evidence type="ECO:0000313" key="4">
    <source>
        <dbReference type="Proteomes" id="UP000606172"/>
    </source>
</evidence>
<protein>
    <recommendedName>
        <fullName evidence="5">Histidine kinase</fullName>
    </recommendedName>
</protein>
<feature type="transmembrane region" description="Helical" evidence="2">
    <location>
        <begin position="229"/>
        <end position="246"/>
    </location>
</feature>
<keyword evidence="2" id="KW-0472">Membrane</keyword>
<gene>
    <name evidence="3" type="ORF">Ssi02_03360</name>
</gene>
<evidence type="ECO:0000313" key="3">
    <source>
        <dbReference type="EMBL" id="GII90105.1"/>
    </source>
</evidence>
<sequence>MTGATGQSAEGSPLRAGAAVCAVLGPVLALTGLVVGVNLPEGWTPPVPATPNFGAALTFPVVGWLLLVQRPRLGLARVMCWGGLLSGFHVAANAVMLRFAADGDLAVAGLIRPVSQTAMTVSSALLALFMPLLSPDDSLPSRRWRPVAVLSTALIVYEVARTVVRPDPPPGAHYAWPQVIPNPLGLQILMPYREVLAAITPVAFTTLVTVSLASLIWKFRRATPEGRRRIGWPLVAFALYVVFFLLGEDFWFLATLWTALIPVAIAFAAMRHGLFDIDTLAGRALVGAGLLAVVSAVYFGVSSASSFVLAGYHQVGGLAAALATGVFLQPLRALLSRGIDRMMFGPQGDPRTLAAALAERVRDTDPAPALGALAGVVRDHLGVAGVAVQVTVPGGDTRVEVGRLGAAPREITLIWYGEPVGLLLIGPPGERRFSRAHHDRLVAAATPYLADVAHAIRMTAALRHSREQALAAREEERRRLGKHLSEGLCRTLAGMADALGEARRDVRGAPLAADLVLAGLRGEMDSVSSEVRLIAHGLNDPGREPIGTSCPSGPGPSAAG</sequence>
<accession>A0A919V2N1</accession>